<protein>
    <submittedName>
        <fullName evidence="1">Uncharacterized protein</fullName>
    </submittedName>
</protein>
<evidence type="ECO:0000313" key="1">
    <source>
        <dbReference type="EMBL" id="QGA66714.1"/>
    </source>
</evidence>
<keyword evidence="2" id="KW-1185">Reference proteome</keyword>
<reference evidence="1 2" key="1">
    <citation type="submission" date="2019-10" db="EMBL/GenBank/DDBJ databases">
        <title>Vibrio sp. nov., isolated from Coralline algae surface.</title>
        <authorList>
            <person name="Geng Y."/>
            <person name="Zhang X."/>
        </authorList>
    </citation>
    <scope>NUCLEOTIDE SEQUENCE [LARGE SCALE GENOMIC DNA]</scope>
    <source>
        <strain evidence="1 2">SM1977</strain>
    </source>
</reference>
<dbReference type="Proteomes" id="UP000348942">
    <property type="component" value="Chromosome 2"/>
</dbReference>
<dbReference type="AlphaFoldDB" id="A0A5Q0TIK5"/>
<gene>
    <name evidence="1" type="ORF">GFB47_15075</name>
</gene>
<organism evidence="1 2">
    <name type="scientific">Vibrio algicola</name>
    <dbReference type="NCBI Taxonomy" id="2662262"/>
    <lineage>
        <taxon>Bacteria</taxon>
        <taxon>Pseudomonadati</taxon>
        <taxon>Pseudomonadota</taxon>
        <taxon>Gammaproteobacteria</taxon>
        <taxon>Vibrionales</taxon>
        <taxon>Vibrionaceae</taxon>
        <taxon>Vibrio</taxon>
    </lineage>
</organism>
<accession>A0A5Q0TIK5</accession>
<name>A0A5Q0TIK5_9VIBR</name>
<dbReference type="EMBL" id="CP045700">
    <property type="protein sequence ID" value="QGA66714.1"/>
    <property type="molecule type" value="Genomic_DNA"/>
</dbReference>
<dbReference type="SUPFAM" id="SSF49899">
    <property type="entry name" value="Concanavalin A-like lectins/glucanases"/>
    <property type="match status" value="1"/>
</dbReference>
<proteinExistence type="predicted"/>
<dbReference type="RefSeq" id="WP_153448847.1">
    <property type="nucleotide sequence ID" value="NZ_CP045700.1"/>
</dbReference>
<dbReference type="InterPro" id="IPR013320">
    <property type="entry name" value="ConA-like_dom_sf"/>
</dbReference>
<evidence type="ECO:0000313" key="2">
    <source>
        <dbReference type="Proteomes" id="UP000348942"/>
    </source>
</evidence>
<sequence length="313" mass="33993">MPNVYVFADDGAQYYYNDDADFGNYTLYTTKYVDEPEAGTLQFNYYESDLDNPIDVNDASYTVKDDKLNIISTISGNLTGTDEAINQEVKDAVAIANEKEGIGATDDFDSYVDGTNISAANDLWVESDTIAEDDTVYSSVAQVSSMYSNSPSNSLYLEDKDGSKPKATRQFVDGNPVAVGSLTVDVYIPSDQGSTKGIYVNLGNGDNDNNSFIQVMLSTTSKSVTLRGGDNGKTAFTDIDQKLLELPFDIWTTIQFDWDGSSGSVTINGNKVTINETNGLNLTNTPSQLMLSVGDNSSMGNKAYFDNVDSDLF</sequence>